<gene>
    <name evidence="7" type="ORF">SeLEV6574_g00414</name>
    <name evidence="6" type="ORF">SeMB42_g05602</name>
</gene>
<sequence>MAVREGAIPNPEHYDISLQTGFLPSSPFPLRRLPPYFHPWEVILDKLSVLLLAGRIREYVQKLPVLDAKKLGHHTEWRRAYLVLSFLAQAYVWGKNEDAQEVLPECIAVPWVTVCNQLGLKPVISYAAVELYNYYLIDENGPMDLSNLAVMHTFSGGMDEAWFYLVSIAIEAAGAPAIPAIINAMHAVVNRDIPSLESNLNIIASSIERIIETLVAMYEKNDPHIFFHRVRPYVAGWEHTPELPFGLFYEGVVIDFDEKSRNSVQKENSFDGSSAPNGTVPNLPTQLPRQSFRSSTIPYGTSTFYHHGHIHSSKHRKPIPPPDTPRHEDHGVVGWVKETQNINGTPINIQPPSPHMIGTWGKWAGASAGQSSLIHALDVALDIEHLPTRPAAPPGSTGDGLVPEKDPGTVSLSSLRTATGHYYQHSHRPFTASSSNSSTTNNSSIYRHMTGLAHPAKALDPHTANAINHIHEMRKYMPGAHRDFIYALGRAPSIRSFIQELRAYTSMGTEAERLYNQCVEGLRVFRDIHFKMVTVYIVIQASKKKEAGIGSRPNPVHSSAGPGSGGSGSGATAGSSTRHLSTGAASGVGERVSTNADTGNGSDVKSVQENASLRVRQTLIARGTGGTDLVPFLKQSRAETAQAHLGSS</sequence>
<dbReference type="PANTHER" id="PTHR28657">
    <property type="entry name" value="INDOLEAMINE 2,3-DIOXYGENASE"/>
    <property type="match status" value="1"/>
</dbReference>
<dbReference type="GO" id="GO:0034354">
    <property type="term" value="P:'de novo' NAD+ biosynthetic process from L-tryptophan"/>
    <property type="evidence" value="ECO:0007669"/>
    <property type="project" value="TreeGrafter"/>
</dbReference>
<dbReference type="GO" id="GO:0033754">
    <property type="term" value="F:indoleamine 2,3-dioxygenase activity"/>
    <property type="evidence" value="ECO:0007669"/>
    <property type="project" value="TreeGrafter"/>
</dbReference>
<keyword evidence="2 4" id="KW-0479">Metal-binding</keyword>
<feature type="region of interest" description="Disordered" evidence="5">
    <location>
        <begin position="547"/>
        <end position="609"/>
    </location>
</feature>
<evidence type="ECO:0000256" key="1">
    <source>
        <dbReference type="ARBA" id="ARBA00007119"/>
    </source>
</evidence>
<dbReference type="InterPro" id="IPR000898">
    <property type="entry name" value="Indolamine_dOase"/>
</dbReference>
<keyword evidence="8" id="KW-1185">Reference proteome</keyword>
<evidence type="ECO:0000313" key="9">
    <source>
        <dbReference type="Proteomes" id="UP000320475"/>
    </source>
</evidence>
<dbReference type="InterPro" id="IPR037217">
    <property type="entry name" value="Trp/Indoleamine_2_3_dOase-like"/>
</dbReference>
<accession>A0A507DIX3</accession>
<name>A0A507DIX3_9FUNG</name>
<dbReference type="STRING" id="286115.A0A507DIX3"/>
<dbReference type="Proteomes" id="UP000317494">
    <property type="component" value="Unassembled WGS sequence"/>
</dbReference>
<dbReference type="AlphaFoldDB" id="A0A507DIX3"/>
<protein>
    <recommendedName>
        <fullName evidence="10">Indoleamine 2,3-dioxygenase</fullName>
    </recommendedName>
</protein>
<dbReference type="Pfam" id="PF01231">
    <property type="entry name" value="IDO"/>
    <property type="match status" value="2"/>
</dbReference>
<evidence type="ECO:0000256" key="2">
    <source>
        <dbReference type="ARBA" id="ARBA00022723"/>
    </source>
</evidence>
<evidence type="ECO:0000313" key="7">
    <source>
        <dbReference type="EMBL" id="TPX51167.1"/>
    </source>
</evidence>
<dbReference type="Gene3D" id="1.20.58.480">
    <property type="match status" value="1"/>
</dbReference>
<evidence type="ECO:0000256" key="4">
    <source>
        <dbReference type="PIRSR" id="PIRSR600898-1"/>
    </source>
</evidence>
<feature type="binding site" description="proximal binding residue" evidence="4">
    <location>
        <position position="529"/>
    </location>
    <ligand>
        <name>heme b</name>
        <dbReference type="ChEBI" id="CHEBI:60344"/>
    </ligand>
    <ligandPart>
        <name>Fe</name>
        <dbReference type="ChEBI" id="CHEBI:18248"/>
    </ligandPart>
</feature>
<dbReference type="EMBL" id="QEAM01000007">
    <property type="protein sequence ID" value="TPX51167.1"/>
    <property type="molecule type" value="Genomic_DNA"/>
</dbReference>
<dbReference type="Proteomes" id="UP000320475">
    <property type="component" value="Unassembled WGS sequence"/>
</dbReference>
<organism evidence="7 9">
    <name type="scientific">Synchytrium endobioticum</name>
    <dbReference type="NCBI Taxonomy" id="286115"/>
    <lineage>
        <taxon>Eukaryota</taxon>
        <taxon>Fungi</taxon>
        <taxon>Fungi incertae sedis</taxon>
        <taxon>Chytridiomycota</taxon>
        <taxon>Chytridiomycota incertae sedis</taxon>
        <taxon>Chytridiomycetes</taxon>
        <taxon>Synchytriales</taxon>
        <taxon>Synchytriaceae</taxon>
        <taxon>Synchytrium</taxon>
    </lineage>
</organism>
<dbReference type="EMBL" id="QEAN01000274">
    <property type="protein sequence ID" value="TPX41365.1"/>
    <property type="molecule type" value="Genomic_DNA"/>
</dbReference>
<evidence type="ECO:0008006" key="10">
    <source>
        <dbReference type="Google" id="ProtNLM"/>
    </source>
</evidence>
<dbReference type="SUPFAM" id="SSF140959">
    <property type="entry name" value="Indolic compounds 2,3-dioxygenase-like"/>
    <property type="match status" value="2"/>
</dbReference>
<feature type="compositionally biased region" description="Gly residues" evidence="5">
    <location>
        <begin position="562"/>
        <end position="571"/>
    </location>
</feature>
<feature type="compositionally biased region" description="Polar residues" evidence="5">
    <location>
        <begin position="592"/>
        <end position="609"/>
    </location>
</feature>
<reference evidence="8 9" key="1">
    <citation type="journal article" date="2019" name="Sci. Rep.">
        <title>Comparative genomics of chytrid fungi reveal insights into the obligate biotrophic and pathogenic lifestyle of Synchytrium endobioticum.</title>
        <authorList>
            <person name="van de Vossenberg B.T.L.H."/>
            <person name="Warris S."/>
            <person name="Nguyen H.D.T."/>
            <person name="van Gent-Pelzer M.P.E."/>
            <person name="Joly D.L."/>
            <person name="van de Geest H.C."/>
            <person name="Bonants P.J.M."/>
            <person name="Smith D.S."/>
            <person name="Levesque C.A."/>
            <person name="van der Lee T.A.J."/>
        </authorList>
    </citation>
    <scope>NUCLEOTIDE SEQUENCE [LARGE SCALE GENOMIC DNA]</scope>
    <source>
        <strain evidence="7 9">LEV6574</strain>
        <strain evidence="6 8">MB42</strain>
    </source>
</reference>
<dbReference type="GO" id="GO:0005737">
    <property type="term" value="C:cytoplasm"/>
    <property type="evidence" value="ECO:0007669"/>
    <property type="project" value="TreeGrafter"/>
</dbReference>
<keyword evidence="3 4" id="KW-0408">Iron</keyword>
<proteinExistence type="inferred from homology"/>
<evidence type="ECO:0000313" key="6">
    <source>
        <dbReference type="EMBL" id="TPX41365.1"/>
    </source>
</evidence>
<comment type="caution">
    <text evidence="7">The sequence shown here is derived from an EMBL/GenBank/DDBJ whole genome shotgun (WGS) entry which is preliminary data.</text>
</comment>
<evidence type="ECO:0000256" key="5">
    <source>
        <dbReference type="SAM" id="MobiDB-lite"/>
    </source>
</evidence>
<dbReference type="OrthoDB" id="540174at2759"/>
<comment type="similarity">
    <text evidence="1">Belongs to the indoleamine 2,3-dioxygenase family.</text>
</comment>
<dbReference type="VEuPathDB" id="FungiDB:SeMB42_g05602"/>
<evidence type="ECO:0000313" key="8">
    <source>
        <dbReference type="Proteomes" id="UP000317494"/>
    </source>
</evidence>
<dbReference type="PANTHER" id="PTHR28657:SF5">
    <property type="entry name" value="INDOLEAMINE 2,3-DIOXYGENASE"/>
    <property type="match status" value="1"/>
</dbReference>
<dbReference type="GO" id="GO:0046872">
    <property type="term" value="F:metal ion binding"/>
    <property type="evidence" value="ECO:0007669"/>
    <property type="project" value="UniProtKB-KW"/>
</dbReference>
<dbReference type="GO" id="GO:0020037">
    <property type="term" value="F:heme binding"/>
    <property type="evidence" value="ECO:0007669"/>
    <property type="project" value="InterPro"/>
</dbReference>
<keyword evidence="4" id="KW-0349">Heme</keyword>
<evidence type="ECO:0000256" key="3">
    <source>
        <dbReference type="ARBA" id="ARBA00023004"/>
    </source>
</evidence>
<dbReference type="GO" id="GO:0019441">
    <property type="term" value="P:L-tryptophan catabolic process to kynurenine"/>
    <property type="evidence" value="ECO:0007669"/>
    <property type="project" value="InterPro"/>
</dbReference>
<feature type="region of interest" description="Disordered" evidence="5">
    <location>
        <begin position="264"/>
        <end position="290"/>
    </location>
</feature>